<dbReference type="Gene3D" id="2.120.10.80">
    <property type="entry name" value="Kelch-type beta propeller"/>
    <property type="match status" value="1"/>
</dbReference>
<protein>
    <recommendedName>
        <fullName evidence="4">Galactose oxidase</fullName>
    </recommendedName>
</protein>
<dbReference type="SUPFAM" id="SSF50965">
    <property type="entry name" value="Galactose oxidase, central domain"/>
    <property type="match status" value="1"/>
</dbReference>
<sequence length="394" mass="43461">MYLLYIFQHFNPNFNMNVFFSIILSSLLFMNCTSSMQHAELSQIEWENGSSLPGDNTGHSHKGLAGPIVGVSNGILIVAGGANFPDKMPWEGGVKWYHDRVYAYKINDGNIKLFKVSLLPATVAYTANYSANNTVYAVGGEDIKGATSTAMTYKWNTDRNELESSFLPNLPLPLTNGSLVVYDDKLYFIGGENANLVSNKIYVLDLQALANGWIEFLDLPLPLTHTVALINNDKLYLFGGRKRNEGAVSTLYNQSYRIDLVEKNVVGIAALPHGIAAGTGFVDYKGRMILIGGDKGETFHRVEKLILAIHKEPDPLKKDSLNNEKADVQSAHPGFTKDVWQYGEEDNKWYSLSPLPEGSPVTTTAVMFQDRVFIPSGEIKAGVRTSNILVGNIN</sequence>
<feature type="chain" id="PRO_5020282373" description="Galactose oxidase" evidence="1">
    <location>
        <begin position="40"/>
        <end position="394"/>
    </location>
</feature>
<dbReference type="PANTHER" id="PTHR46773:SF5">
    <property type="entry name" value="OS04G0487100 PROTEIN"/>
    <property type="match status" value="1"/>
</dbReference>
<dbReference type="InterPro" id="IPR056734">
    <property type="entry name" value="NANM"/>
</dbReference>
<dbReference type="Proteomes" id="UP000306808">
    <property type="component" value="Unassembled WGS sequence"/>
</dbReference>
<organism evidence="2 3">
    <name type="scientific">Sphingobacterium olei</name>
    <dbReference type="NCBI Taxonomy" id="2571155"/>
    <lineage>
        <taxon>Bacteria</taxon>
        <taxon>Pseudomonadati</taxon>
        <taxon>Bacteroidota</taxon>
        <taxon>Sphingobacteriia</taxon>
        <taxon>Sphingobacteriales</taxon>
        <taxon>Sphingobacteriaceae</taxon>
        <taxon>Sphingobacterium</taxon>
    </lineage>
</organism>
<dbReference type="InterPro" id="IPR053256">
    <property type="entry name" value="Kelch_repeat-containing"/>
</dbReference>
<keyword evidence="1" id="KW-0732">Signal</keyword>
<gene>
    <name evidence="2" type="ORF">FAZ15_10220</name>
</gene>
<evidence type="ECO:0008006" key="4">
    <source>
        <dbReference type="Google" id="ProtNLM"/>
    </source>
</evidence>
<comment type="caution">
    <text evidence="2">The sequence shown here is derived from an EMBL/GenBank/DDBJ whole genome shotgun (WGS) entry which is preliminary data.</text>
</comment>
<keyword evidence="3" id="KW-1185">Reference proteome</keyword>
<reference evidence="2 3" key="1">
    <citation type="submission" date="2019-04" db="EMBL/GenBank/DDBJ databases">
        <title>Sphingobacterium olei sp. nov., isolated from oil-contaminated soil.</title>
        <authorList>
            <person name="Liu B."/>
        </authorList>
    </citation>
    <scope>NUCLEOTIDE SEQUENCE [LARGE SCALE GENOMIC DNA]</scope>
    <source>
        <strain evidence="2 3">HAL-9</strain>
    </source>
</reference>
<dbReference type="EMBL" id="SUME01000004">
    <property type="protein sequence ID" value="TJZ60376.1"/>
    <property type="molecule type" value="Genomic_DNA"/>
</dbReference>
<proteinExistence type="predicted"/>
<evidence type="ECO:0000313" key="3">
    <source>
        <dbReference type="Proteomes" id="UP000306808"/>
    </source>
</evidence>
<evidence type="ECO:0000313" key="2">
    <source>
        <dbReference type="EMBL" id="TJZ60376.1"/>
    </source>
</evidence>
<dbReference type="OrthoDB" id="9803597at2"/>
<dbReference type="InterPro" id="IPR015915">
    <property type="entry name" value="Kelch-typ_b-propeller"/>
</dbReference>
<dbReference type="PANTHER" id="PTHR46773">
    <property type="match status" value="1"/>
</dbReference>
<accession>A0A4U0NZP4</accession>
<evidence type="ECO:0000256" key="1">
    <source>
        <dbReference type="SAM" id="SignalP"/>
    </source>
</evidence>
<feature type="signal peptide" evidence="1">
    <location>
        <begin position="1"/>
        <end position="39"/>
    </location>
</feature>
<name>A0A4U0NZP4_9SPHI</name>
<dbReference type="Pfam" id="PF24996">
    <property type="entry name" value="NANM"/>
    <property type="match status" value="2"/>
</dbReference>
<dbReference type="AlphaFoldDB" id="A0A4U0NZP4"/>
<dbReference type="InterPro" id="IPR011043">
    <property type="entry name" value="Gal_Oxase/kelch_b-propeller"/>
</dbReference>